<accession>A0ABQ4AJY0</accession>
<dbReference type="InterPro" id="IPR051060">
    <property type="entry name" value="Carbamoyltrans_HypF-like"/>
</dbReference>
<dbReference type="InterPro" id="IPR017968">
    <property type="entry name" value="Acylphosphatase_CS"/>
</dbReference>
<reference evidence="13 14" key="1">
    <citation type="submission" date="2021-01" db="EMBL/GenBank/DDBJ databases">
        <title>Whole genome shotgun sequence of Actinoplanes lobatus NBRC 12513.</title>
        <authorList>
            <person name="Komaki H."/>
            <person name="Tamura T."/>
        </authorList>
    </citation>
    <scope>NUCLEOTIDE SEQUENCE [LARGE SCALE GENOMIC DNA]</scope>
    <source>
        <strain evidence="13 14">NBRC 12513</strain>
    </source>
</reference>
<comment type="catalytic activity">
    <reaction evidence="10">
        <text>an acyl phosphate + H2O = a carboxylate + phosphate + H(+)</text>
        <dbReference type="Rhea" id="RHEA:14965"/>
        <dbReference type="ChEBI" id="CHEBI:15377"/>
        <dbReference type="ChEBI" id="CHEBI:15378"/>
        <dbReference type="ChEBI" id="CHEBI:29067"/>
        <dbReference type="ChEBI" id="CHEBI:43474"/>
        <dbReference type="ChEBI" id="CHEBI:59918"/>
        <dbReference type="EC" id="3.6.1.7"/>
    </reaction>
</comment>
<dbReference type="InterPro" id="IPR041440">
    <property type="entry name" value="HypF_C"/>
</dbReference>
<dbReference type="Pfam" id="PF22521">
    <property type="entry name" value="HypF_C_2"/>
    <property type="match status" value="1"/>
</dbReference>
<protein>
    <recommendedName>
        <fullName evidence="9">Carbamoyltransferase</fullName>
        <ecNumber evidence="9">6.2.-.-</ecNumber>
    </recommendedName>
</protein>
<feature type="domain" description="Acylphosphatase-like" evidence="11">
    <location>
        <begin position="83"/>
        <end position="168"/>
    </location>
</feature>
<evidence type="ECO:0000256" key="10">
    <source>
        <dbReference type="PROSITE-ProRule" id="PRU00520"/>
    </source>
</evidence>
<dbReference type="InterPro" id="IPR036046">
    <property type="entry name" value="Acylphosphatase-like_dom_sf"/>
</dbReference>
<evidence type="ECO:0000313" key="13">
    <source>
        <dbReference type="EMBL" id="GIE40799.1"/>
    </source>
</evidence>
<feature type="active site" evidence="10">
    <location>
        <position position="98"/>
    </location>
</feature>
<dbReference type="PROSITE" id="PS00150">
    <property type="entry name" value="ACYLPHOSPHATASE_1"/>
    <property type="match status" value="1"/>
</dbReference>
<dbReference type="Gene3D" id="3.90.870.50">
    <property type="match status" value="1"/>
</dbReference>
<dbReference type="Gene3D" id="2.30.30.140">
    <property type="match status" value="1"/>
</dbReference>
<dbReference type="InterPro" id="IPR055128">
    <property type="entry name" value="HypF_C_2"/>
</dbReference>
<keyword evidence="6" id="KW-0863">Zinc-finger</keyword>
<evidence type="ECO:0000256" key="6">
    <source>
        <dbReference type="ARBA" id="ARBA00022771"/>
    </source>
</evidence>
<dbReference type="SUPFAM" id="SSF54975">
    <property type="entry name" value="Acylphosphatase/BLUF domain-like"/>
    <property type="match status" value="1"/>
</dbReference>
<comment type="caution">
    <text evidence="13">The sequence shown here is derived from an EMBL/GenBank/DDBJ whole genome shotgun (WGS) entry which is preliminary data.</text>
</comment>
<feature type="active site" evidence="10">
    <location>
        <position position="116"/>
    </location>
</feature>
<dbReference type="Proteomes" id="UP000631312">
    <property type="component" value="Unassembled WGS sequence"/>
</dbReference>
<dbReference type="Pfam" id="PF07503">
    <property type="entry name" value="zf-HYPF"/>
    <property type="match status" value="2"/>
</dbReference>
<dbReference type="InterPro" id="IPR011125">
    <property type="entry name" value="Znf_HypF"/>
</dbReference>
<dbReference type="InterPro" id="IPR001109">
    <property type="entry name" value="Hydrogenase_HupF/HypC"/>
</dbReference>
<dbReference type="EC" id="6.2.-.-" evidence="9"/>
<dbReference type="Pfam" id="PF01300">
    <property type="entry name" value="Sua5_yciO_yrdC"/>
    <property type="match status" value="1"/>
</dbReference>
<dbReference type="Pfam" id="PF17788">
    <property type="entry name" value="HypF_C"/>
    <property type="match status" value="1"/>
</dbReference>
<dbReference type="NCBIfam" id="TIGR00143">
    <property type="entry name" value="hypF"/>
    <property type="match status" value="1"/>
</dbReference>
<keyword evidence="5" id="KW-0479">Metal-binding</keyword>
<evidence type="ECO:0000259" key="11">
    <source>
        <dbReference type="PROSITE" id="PS51160"/>
    </source>
</evidence>
<keyword evidence="10" id="KW-0378">Hydrolase</keyword>
<gene>
    <name evidence="13" type="primary">hypF</name>
    <name evidence="13" type="ORF">Alo02nite_36970</name>
</gene>
<dbReference type="SUPFAM" id="SSF55821">
    <property type="entry name" value="YrdC/RibB"/>
    <property type="match status" value="1"/>
</dbReference>
<evidence type="ECO:0000256" key="8">
    <source>
        <dbReference type="ARBA" id="ARBA00048220"/>
    </source>
</evidence>
<evidence type="ECO:0000256" key="9">
    <source>
        <dbReference type="PIRNR" id="PIRNR006256"/>
    </source>
</evidence>
<evidence type="ECO:0000256" key="2">
    <source>
        <dbReference type="ARBA" id="ARBA00006018"/>
    </source>
</evidence>
<dbReference type="InterPro" id="IPR006070">
    <property type="entry name" value="Sua5-like_dom"/>
</dbReference>
<dbReference type="SUPFAM" id="SSF159127">
    <property type="entry name" value="HupF/HypC-like"/>
    <property type="match status" value="1"/>
</dbReference>
<feature type="domain" description="YrdC-like" evidence="12">
    <location>
        <begin position="276"/>
        <end position="462"/>
    </location>
</feature>
<evidence type="ECO:0000256" key="7">
    <source>
        <dbReference type="ARBA" id="ARBA00022833"/>
    </source>
</evidence>
<name>A0ABQ4AJY0_9ACTN</name>
<dbReference type="EMBL" id="BOMP01000055">
    <property type="protein sequence ID" value="GIE40799.1"/>
    <property type="molecule type" value="Genomic_DNA"/>
</dbReference>
<keyword evidence="4" id="KW-0436">Ligase</keyword>
<dbReference type="InterPro" id="IPR017945">
    <property type="entry name" value="DHBP_synth_RibB-like_a/b_dom"/>
</dbReference>
<dbReference type="Pfam" id="PF01455">
    <property type="entry name" value="HupF_HypC"/>
    <property type="match status" value="1"/>
</dbReference>
<keyword evidence="7" id="KW-0862">Zinc</keyword>
<dbReference type="Gene3D" id="3.30.420.40">
    <property type="match status" value="1"/>
</dbReference>
<dbReference type="InterPro" id="IPR001792">
    <property type="entry name" value="Acylphosphatase-like_dom"/>
</dbReference>
<evidence type="ECO:0000256" key="5">
    <source>
        <dbReference type="ARBA" id="ARBA00022723"/>
    </source>
</evidence>
<dbReference type="Pfam" id="PF00708">
    <property type="entry name" value="Acylphosphatase"/>
    <property type="match status" value="1"/>
</dbReference>
<comment type="similarity">
    <text evidence="2">Belongs to the HupF/HypC family.</text>
</comment>
<evidence type="ECO:0000313" key="14">
    <source>
        <dbReference type="Proteomes" id="UP000631312"/>
    </source>
</evidence>
<dbReference type="PANTHER" id="PTHR42959:SF1">
    <property type="entry name" value="CARBAMOYLTRANSFERASE HYPF"/>
    <property type="match status" value="1"/>
</dbReference>
<comment type="catalytic activity">
    <reaction evidence="8">
        <text>C-terminal L-cysteinyl-[HypE protein] + carbamoyl phosphate + ATP + H2O = C-terminal S-carboxamide-L-cysteinyl-[HypE protein] + AMP + phosphate + diphosphate + H(+)</text>
        <dbReference type="Rhea" id="RHEA:55636"/>
        <dbReference type="Rhea" id="RHEA-COMP:14247"/>
        <dbReference type="Rhea" id="RHEA-COMP:14392"/>
        <dbReference type="ChEBI" id="CHEBI:15377"/>
        <dbReference type="ChEBI" id="CHEBI:15378"/>
        <dbReference type="ChEBI" id="CHEBI:30616"/>
        <dbReference type="ChEBI" id="CHEBI:33019"/>
        <dbReference type="ChEBI" id="CHEBI:43474"/>
        <dbReference type="ChEBI" id="CHEBI:58228"/>
        <dbReference type="ChEBI" id="CHEBI:76913"/>
        <dbReference type="ChEBI" id="CHEBI:139126"/>
        <dbReference type="ChEBI" id="CHEBI:456215"/>
    </reaction>
</comment>
<evidence type="ECO:0000259" key="12">
    <source>
        <dbReference type="PROSITE" id="PS51163"/>
    </source>
</evidence>
<dbReference type="NCBIfam" id="TIGR00074">
    <property type="entry name" value="hypC_hupF"/>
    <property type="match status" value="1"/>
</dbReference>
<dbReference type="PANTHER" id="PTHR42959">
    <property type="entry name" value="CARBAMOYLTRANSFERASE"/>
    <property type="match status" value="1"/>
</dbReference>
<dbReference type="InterPro" id="IPR004421">
    <property type="entry name" value="Carbamoyltransferase_HypF"/>
</dbReference>
<comment type="pathway">
    <text evidence="1">Protein modification; [NiFe] hydrogenase maturation.</text>
</comment>
<evidence type="ECO:0000256" key="3">
    <source>
        <dbReference type="ARBA" id="ARBA00008097"/>
    </source>
</evidence>
<dbReference type="PROSITE" id="PS51163">
    <property type="entry name" value="YRDC"/>
    <property type="match status" value="1"/>
</dbReference>
<dbReference type="Gene3D" id="3.30.420.360">
    <property type="match status" value="1"/>
</dbReference>
<proteinExistence type="inferred from homology"/>
<evidence type="ECO:0000256" key="1">
    <source>
        <dbReference type="ARBA" id="ARBA00004711"/>
    </source>
</evidence>
<keyword evidence="14" id="KW-1185">Reference proteome</keyword>
<dbReference type="PROSITE" id="PS51160">
    <property type="entry name" value="ACYLPHOSPHATASE_3"/>
    <property type="match status" value="1"/>
</dbReference>
<organism evidence="13 14">
    <name type="scientific">Actinoplanes lobatus</name>
    <dbReference type="NCBI Taxonomy" id="113568"/>
    <lineage>
        <taxon>Bacteria</taxon>
        <taxon>Bacillati</taxon>
        <taxon>Actinomycetota</taxon>
        <taxon>Actinomycetes</taxon>
        <taxon>Micromonosporales</taxon>
        <taxon>Micromonosporaceae</taxon>
        <taxon>Actinoplanes</taxon>
    </lineage>
</organism>
<dbReference type="PIRSF" id="PIRSF006256">
    <property type="entry name" value="CMPcnvr_hdrg_mat"/>
    <property type="match status" value="1"/>
</dbReference>
<dbReference type="PRINTS" id="PR00445">
    <property type="entry name" value="HUPFHYPC"/>
</dbReference>
<comment type="similarity">
    <text evidence="3 9">Belongs to the carbamoyltransferase HypF family.</text>
</comment>
<dbReference type="Gene3D" id="3.30.110.120">
    <property type="match status" value="1"/>
</dbReference>
<evidence type="ECO:0000256" key="4">
    <source>
        <dbReference type="ARBA" id="ARBA00022598"/>
    </source>
</evidence>
<sequence>MTGVCLGIPGRVVEILAGAAGQLATVDVVGARRPVNIGMLETPPEPGDWVLIHLGFAVEVIDAERAGHVLRGLELAGQARTVRRRFAVSGLVQGVGFRPFAYTTATGMGLAGSVTNTADGLAVEVEGCPDAVHEYGMRLREGPPLAVITAVEELEQEVRGTTGFRIEASTGGPARTLAAPDLAICDDCLGELRDPGGRRYRHPFISCVNCGPRYTIITGLPYDRAATTMARFPMCARCRAEYEDPADRRFHAQPIACHDCGPRPELVLGPMTMTGADALYETRALLAAGRIVAVKGLGGYHLVCDARNAGTVAELRRRKRRGGKPFAVMAAGARTAYRIGVFTDRDRDLLTGARRPIVLVPREPGGGLADQVAPDSPDVGVMLPYTPLHVLLFGLPGDPPGPDVLVMTSGNVAGEPIVTDDAEAVRRLGGLADAWLRHDREIRVPCDDSVVRGDVILRRARGYAPMPVPLPFPVGPSLAAGADAKNTCAVASGRSAWVSQHIGDMDDLSTVETLHTLAAHLGEIAGVEPESLVTDEHPGYRSGCWARANAGGRKVRTVQHHHAHIAAVMAEHGLGVDERVIGIAFDGTGYGTDRAIWGGEILIAGYAGFERAGHVGYVPLAGGDASVRRTYRMALSHLRSAGVPWDPALPPVAACPEAEREILAHQLRTGLACVPTSSVGRLFDAVAAIAGVRQTVTYEGEAALVLEGLSRQACGTAYPWKIDEAGVADPGPLIRAVASDVRDGVPATLIGARFHAAVIDLIVTQAQRCRERTGLDVAALGGGVFQNAVVLTGAVRELREHGFTVLWPQLLPPNDGGIALGQLAVAGAR</sequence>